<evidence type="ECO:0000313" key="1">
    <source>
        <dbReference type="EMBL" id="KAK9824628.1"/>
    </source>
</evidence>
<gene>
    <name evidence="1" type="ORF">WJX72_011838</name>
</gene>
<name>A0AAW1QSZ7_9CHLO</name>
<accession>A0AAW1QSZ7</accession>
<reference evidence="1 2" key="1">
    <citation type="journal article" date="2024" name="Nat. Commun.">
        <title>Phylogenomics reveals the evolutionary origins of lichenization in chlorophyte algae.</title>
        <authorList>
            <person name="Puginier C."/>
            <person name="Libourel C."/>
            <person name="Otte J."/>
            <person name="Skaloud P."/>
            <person name="Haon M."/>
            <person name="Grisel S."/>
            <person name="Petersen M."/>
            <person name="Berrin J.G."/>
            <person name="Delaux P.M."/>
            <person name="Dal Grande F."/>
            <person name="Keller J."/>
        </authorList>
    </citation>
    <scope>NUCLEOTIDE SEQUENCE [LARGE SCALE GENOMIC DNA]</scope>
    <source>
        <strain evidence="1 2">SAG 2043</strain>
    </source>
</reference>
<protein>
    <submittedName>
        <fullName evidence="1">Uncharacterized protein</fullName>
    </submittedName>
</protein>
<dbReference type="AlphaFoldDB" id="A0AAW1QSZ7"/>
<keyword evidence="2" id="KW-1185">Reference proteome</keyword>
<dbReference type="Proteomes" id="UP001489004">
    <property type="component" value="Unassembled WGS sequence"/>
</dbReference>
<sequence>MSAGGMAMREQLELVAYLTYPGRPAARSFKDYGKVDGVEAVMWRAVTGHYVDMCNDDCNADPDEWPVFSLLSPHHRMALVADIAKGLLCRGQPFPPDSIEHHAAFLALLAFLHAQIECELDDAAFDFSMLSLSEERVAKQYEDGQATCRNMMAEANIEKIKKKKAKLELKEAKTGKSKEQLLQEVAAQRYVADVPARELERMKRRMRADSKVFRAPFPGGPEPVAMVQVSPAEREHCCWRMLFHAVLVKHHGSALVLQPNSTDPDAWQHASWQHARDCLRKGS</sequence>
<organism evidence="1 2">
    <name type="scientific">[Myrmecia] bisecta</name>
    <dbReference type="NCBI Taxonomy" id="41462"/>
    <lineage>
        <taxon>Eukaryota</taxon>
        <taxon>Viridiplantae</taxon>
        <taxon>Chlorophyta</taxon>
        <taxon>core chlorophytes</taxon>
        <taxon>Trebouxiophyceae</taxon>
        <taxon>Trebouxiales</taxon>
        <taxon>Trebouxiaceae</taxon>
        <taxon>Myrmecia</taxon>
    </lineage>
</organism>
<dbReference type="EMBL" id="JALJOR010000002">
    <property type="protein sequence ID" value="KAK9824628.1"/>
    <property type="molecule type" value="Genomic_DNA"/>
</dbReference>
<evidence type="ECO:0000313" key="2">
    <source>
        <dbReference type="Proteomes" id="UP001489004"/>
    </source>
</evidence>
<proteinExistence type="predicted"/>
<comment type="caution">
    <text evidence="1">The sequence shown here is derived from an EMBL/GenBank/DDBJ whole genome shotgun (WGS) entry which is preliminary data.</text>
</comment>